<dbReference type="InterPro" id="IPR008921">
    <property type="entry name" value="DNA_pol3_clamp-load_cplx_C"/>
</dbReference>
<evidence type="ECO:0000256" key="6">
    <source>
        <dbReference type="ARBA" id="ARBA00022932"/>
    </source>
</evidence>
<dbReference type="OrthoDB" id="9809531at2"/>
<evidence type="ECO:0000259" key="8">
    <source>
        <dbReference type="Pfam" id="PF09115"/>
    </source>
</evidence>
<dbReference type="InterPro" id="IPR050238">
    <property type="entry name" value="DNA_Rep/Repair_Clamp_Loader"/>
</dbReference>
<reference evidence="9 10" key="1">
    <citation type="submission" date="2019-07" db="EMBL/GenBank/DDBJ databases">
        <title>Microlunatus dokdonensis sp. nov. isolated from the rhizospheric soil of the wild plant Elymus tsukushiensis.</title>
        <authorList>
            <person name="Ghim S.-Y."/>
            <person name="Hwang Y.-J."/>
            <person name="Son J.-S."/>
            <person name="Shin J.-H."/>
        </authorList>
    </citation>
    <scope>NUCLEOTIDE SEQUENCE [LARGE SCALE GENOMIC DNA]</scope>
    <source>
        <strain evidence="9 10">KUDC0627</strain>
    </source>
</reference>
<evidence type="ECO:0000256" key="5">
    <source>
        <dbReference type="ARBA" id="ARBA00022705"/>
    </source>
</evidence>
<evidence type="ECO:0000256" key="3">
    <source>
        <dbReference type="ARBA" id="ARBA00022679"/>
    </source>
</evidence>
<evidence type="ECO:0000313" key="9">
    <source>
        <dbReference type="EMBL" id="QDP95144.1"/>
    </source>
</evidence>
<dbReference type="NCBIfam" id="NF005926">
    <property type="entry name" value="PRK07940.1"/>
    <property type="match status" value="1"/>
</dbReference>
<dbReference type="SUPFAM" id="SSF52540">
    <property type="entry name" value="P-loop containing nucleoside triphosphate hydrolases"/>
    <property type="match status" value="1"/>
</dbReference>
<keyword evidence="3 9" id="KW-0808">Transferase</keyword>
<feature type="domain" description="DNA polymerase III delta subunit C-terminal" evidence="8">
    <location>
        <begin position="311"/>
        <end position="391"/>
    </location>
</feature>
<dbReference type="InterPro" id="IPR004622">
    <property type="entry name" value="DNA_pol_HolB"/>
</dbReference>
<dbReference type="Pfam" id="PF13177">
    <property type="entry name" value="DNA_pol3_delta2"/>
    <property type="match status" value="1"/>
</dbReference>
<accession>A0A516PVC4</accession>
<dbReference type="AlphaFoldDB" id="A0A516PVC4"/>
<dbReference type="KEGG" id="mik:FOE78_03735"/>
<dbReference type="Proteomes" id="UP000319263">
    <property type="component" value="Chromosome"/>
</dbReference>
<organism evidence="9 10">
    <name type="scientific">Microlunatus elymi</name>
    <dbReference type="NCBI Taxonomy" id="2596828"/>
    <lineage>
        <taxon>Bacteria</taxon>
        <taxon>Bacillati</taxon>
        <taxon>Actinomycetota</taxon>
        <taxon>Actinomycetes</taxon>
        <taxon>Propionibacteriales</taxon>
        <taxon>Propionibacteriaceae</taxon>
        <taxon>Microlunatus</taxon>
    </lineage>
</organism>
<evidence type="ECO:0000256" key="1">
    <source>
        <dbReference type="ARBA" id="ARBA00012417"/>
    </source>
</evidence>
<dbReference type="GO" id="GO:0003677">
    <property type="term" value="F:DNA binding"/>
    <property type="evidence" value="ECO:0007669"/>
    <property type="project" value="InterPro"/>
</dbReference>
<evidence type="ECO:0000313" key="10">
    <source>
        <dbReference type="Proteomes" id="UP000319263"/>
    </source>
</evidence>
<protein>
    <recommendedName>
        <fullName evidence="2">DNA polymerase III subunit delta'</fullName>
        <ecNumber evidence="1">2.7.7.7</ecNumber>
    </recommendedName>
</protein>
<dbReference type="EMBL" id="CP041692">
    <property type="protein sequence ID" value="QDP95144.1"/>
    <property type="molecule type" value="Genomic_DNA"/>
</dbReference>
<keyword evidence="6" id="KW-0239">DNA-directed DNA polymerase</keyword>
<comment type="catalytic activity">
    <reaction evidence="7">
        <text>DNA(n) + a 2'-deoxyribonucleoside 5'-triphosphate = DNA(n+1) + diphosphate</text>
        <dbReference type="Rhea" id="RHEA:22508"/>
        <dbReference type="Rhea" id="RHEA-COMP:17339"/>
        <dbReference type="Rhea" id="RHEA-COMP:17340"/>
        <dbReference type="ChEBI" id="CHEBI:33019"/>
        <dbReference type="ChEBI" id="CHEBI:61560"/>
        <dbReference type="ChEBI" id="CHEBI:173112"/>
        <dbReference type="EC" id="2.7.7.7"/>
    </reaction>
</comment>
<name>A0A516PVC4_9ACTN</name>
<proteinExistence type="predicted"/>
<dbReference type="PANTHER" id="PTHR11669:SF8">
    <property type="entry name" value="DNA POLYMERASE III SUBUNIT DELTA"/>
    <property type="match status" value="1"/>
</dbReference>
<keyword evidence="5" id="KW-0235">DNA replication</keyword>
<dbReference type="EC" id="2.7.7.7" evidence="1"/>
<evidence type="ECO:0000256" key="2">
    <source>
        <dbReference type="ARBA" id="ARBA00014363"/>
    </source>
</evidence>
<dbReference type="GO" id="GO:0008408">
    <property type="term" value="F:3'-5' exonuclease activity"/>
    <property type="evidence" value="ECO:0007669"/>
    <property type="project" value="InterPro"/>
</dbReference>
<keyword evidence="10" id="KW-1185">Reference proteome</keyword>
<dbReference type="NCBIfam" id="TIGR00678">
    <property type="entry name" value="holB"/>
    <property type="match status" value="1"/>
</dbReference>
<dbReference type="SUPFAM" id="SSF48019">
    <property type="entry name" value="post-AAA+ oligomerization domain-like"/>
    <property type="match status" value="1"/>
</dbReference>
<dbReference type="InterPro" id="IPR015199">
    <property type="entry name" value="DNA_pol_III_delta_C"/>
</dbReference>
<keyword evidence="4 9" id="KW-0548">Nucleotidyltransferase</keyword>
<dbReference type="Gene3D" id="3.40.50.300">
    <property type="entry name" value="P-loop containing nucleotide triphosphate hydrolases"/>
    <property type="match status" value="1"/>
</dbReference>
<evidence type="ECO:0000256" key="7">
    <source>
        <dbReference type="ARBA" id="ARBA00049244"/>
    </source>
</evidence>
<dbReference type="GO" id="GO:0006261">
    <property type="term" value="P:DNA-templated DNA replication"/>
    <property type="evidence" value="ECO:0007669"/>
    <property type="project" value="TreeGrafter"/>
</dbReference>
<dbReference type="InterPro" id="IPR027417">
    <property type="entry name" value="P-loop_NTPase"/>
</dbReference>
<gene>
    <name evidence="9" type="ORF">FOE78_03735</name>
</gene>
<dbReference type="PANTHER" id="PTHR11669">
    <property type="entry name" value="REPLICATION FACTOR C / DNA POLYMERASE III GAMMA-TAU SUBUNIT"/>
    <property type="match status" value="1"/>
</dbReference>
<dbReference type="GO" id="GO:0003887">
    <property type="term" value="F:DNA-directed DNA polymerase activity"/>
    <property type="evidence" value="ECO:0007669"/>
    <property type="project" value="UniProtKB-EC"/>
</dbReference>
<dbReference type="RefSeq" id="WP_143985126.1">
    <property type="nucleotide sequence ID" value="NZ_CP041692.1"/>
</dbReference>
<sequence length="394" mass="41612">MTSGIQLSGPTSSSALTGVWSDLVGQAGPVATLQRAVAGGSHAMSHAWLITGPPGSGRSNAARAFAAALQCPDGGCGHCQQCRTALSGAHPDVTLVRTEQLSIGVDEVRELVRRAAMSPTLGRRQVLVIEDADRVTERGADALLKSIEEPAAKTVWILCAPTSDDVVVTIRSRCRTLQLHTPTVAAVAGLLQQRDGIEPTLADYAARASQGHIGRARALARNPEARARREQVLSISDRLNGLGGCLEAAADLVKACSDEAEQLTGQLDARERAELEEALGFGTKGAKPRQTAAAMKDLADQQKARAKRLQRDAIDRALTELTAFYRDVLSVQTGSGAELVNPELAARIGDHARRTAPESTLRRIDALLGCREALENNVAPLLAVEATLIGLEEG</sequence>
<dbReference type="Pfam" id="PF09115">
    <property type="entry name" value="DNApol3-delta_C"/>
    <property type="match status" value="1"/>
</dbReference>
<evidence type="ECO:0000256" key="4">
    <source>
        <dbReference type="ARBA" id="ARBA00022695"/>
    </source>
</evidence>